<gene>
    <name evidence="2" type="ORF">FIBSPDRAFT_760475</name>
</gene>
<dbReference type="Proteomes" id="UP000076532">
    <property type="component" value="Unassembled WGS sequence"/>
</dbReference>
<dbReference type="AlphaFoldDB" id="A0A165Y092"/>
<proteinExistence type="predicted"/>
<accession>A0A165Y092</accession>
<name>A0A165Y092_9AGAM</name>
<reference evidence="2 3" key="1">
    <citation type="journal article" date="2016" name="Mol. Biol. Evol.">
        <title>Comparative Genomics of Early-Diverging Mushroom-Forming Fungi Provides Insights into the Origins of Lignocellulose Decay Capabilities.</title>
        <authorList>
            <person name="Nagy L.G."/>
            <person name="Riley R."/>
            <person name="Tritt A."/>
            <person name="Adam C."/>
            <person name="Daum C."/>
            <person name="Floudas D."/>
            <person name="Sun H."/>
            <person name="Yadav J.S."/>
            <person name="Pangilinan J."/>
            <person name="Larsson K.H."/>
            <person name="Matsuura K."/>
            <person name="Barry K."/>
            <person name="Labutti K."/>
            <person name="Kuo R."/>
            <person name="Ohm R.A."/>
            <person name="Bhattacharya S.S."/>
            <person name="Shirouzu T."/>
            <person name="Yoshinaga Y."/>
            <person name="Martin F.M."/>
            <person name="Grigoriev I.V."/>
            <person name="Hibbett D.S."/>
        </authorList>
    </citation>
    <scope>NUCLEOTIDE SEQUENCE [LARGE SCALE GENOMIC DNA]</scope>
    <source>
        <strain evidence="2 3">CBS 109695</strain>
    </source>
</reference>
<keyword evidence="3" id="KW-1185">Reference proteome</keyword>
<organism evidence="2 3">
    <name type="scientific">Athelia psychrophila</name>
    <dbReference type="NCBI Taxonomy" id="1759441"/>
    <lineage>
        <taxon>Eukaryota</taxon>
        <taxon>Fungi</taxon>
        <taxon>Dikarya</taxon>
        <taxon>Basidiomycota</taxon>
        <taxon>Agaricomycotina</taxon>
        <taxon>Agaricomycetes</taxon>
        <taxon>Agaricomycetidae</taxon>
        <taxon>Atheliales</taxon>
        <taxon>Atheliaceae</taxon>
        <taxon>Athelia</taxon>
    </lineage>
</organism>
<evidence type="ECO:0000256" key="1">
    <source>
        <dbReference type="SAM" id="MobiDB-lite"/>
    </source>
</evidence>
<evidence type="ECO:0000313" key="2">
    <source>
        <dbReference type="EMBL" id="KZP09075.1"/>
    </source>
</evidence>
<protein>
    <submittedName>
        <fullName evidence="2">Uncharacterized protein</fullName>
    </submittedName>
</protein>
<sequence length="216" mass="23935">MAHITVDLNTLQCPDSVLAEWDTARDEVVAAEPNTSQAHATAILAISWKATNNAEKRAWDAQQLADQKEEQAIEDQRVAIETEEREEKEKARADAIDEDRKKHKTKFLPIPTRTLTSSLSIHTIALTVCTALRRGDYMELYWCTPTGMKEALSKPNRLLEATSIGQDEDGNLTFTAKSAIEAAKGLIQDKDLSMEQLCLAAPVFIEQAGLAGWPED</sequence>
<dbReference type="EMBL" id="KV417708">
    <property type="protein sequence ID" value="KZP09075.1"/>
    <property type="molecule type" value="Genomic_DNA"/>
</dbReference>
<dbReference type="OrthoDB" id="2688210at2759"/>
<evidence type="ECO:0000313" key="3">
    <source>
        <dbReference type="Proteomes" id="UP000076532"/>
    </source>
</evidence>
<feature type="region of interest" description="Disordered" evidence="1">
    <location>
        <begin position="78"/>
        <end position="97"/>
    </location>
</feature>